<comment type="caution">
    <text evidence="2">The sequence shown here is derived from an EMBL/GenBank/DDBJ whole genome shotgun (WGS) entry which is preliminary data.</text>
</comment>
<reference evidence="2" key="1">
    <citation type="submission" date="2020-01" db="EMBL/GenBank/DDBJ databases">
        <title>Whole-genome analyses of novel actinobacteria.</title>
        <authorList>
            <person name="Sahin N."/>
        </authorList>
    </citation>
    <scope>NUCLEOTIDE SEQUENCE</scope>
    <source>
        <strain evidence="2">YC537</strain>
    </source>
</reference>
<name>A0A964XLW1_9ACTN</name>
<accession>A0A964XLW1</accession>
<evidence type="ECO:0000313" key="3">
    <source>
        <dbReference type="Proteomes" id="UP000598297"/>
    </source>
</evidence>
<evidence type="ECO:0000313" key="2">
    <source>
        <dbReference type="EMBL" id="NBE51953.1"/>
    </source>
</evidence>
<dbReference type="InterPro" id="IPR025566">
    <property type="entry name" value="DUF4331"/>
</dbReference>
<dbReference type="AlphaFoldDB" id="A0A964XLW1"/>
<keyword evidence="3" id="KW-1185">Reference proteome</keyword>
<gene>
    <name evidence="2" type="ORF">GUY60_11065</name>
</gene>
<dbReference type="OrthoDB" id="9791748at2"/>
<organism evidence="2 3">
    <name type="scientific">Streptomyces boluensis</name>
    <dbReference type="NCBI Taxonomy" id="1775135"/>
    <lineage>
        <taxon>Bacteria</taxon>
        <taxon>Bacillati</taxon>
        <taxon>Actinomycetota</taxon>
        <taxon>Actinomycetes</taxon>
        <taxon>Kitasatosporales</taxon>
        <taxon>Streptomycetaceae</taxon>
        <taxon>Streptomyces</taxon>
    </lineage>
</organism>
<dbReference type="Proteomes" id="UP000598297">
    <property type="component" value="Unassembled WGS sequence"/>
</dbReference>
<sequence length="491" mass="51988">MEIFMLGTVRKSPQRIAILAVGGALTAAALSGPLTGSSTAGGHVDAPSSVKDTAADLTDVYAFTSPDNTDTVTLVANVRPFQVPATAANAVVDFPFADGARYEIHTDADGDGTADTTYRWTFRTKDDRPAFPPLPKVGPLPVTSLSSSSLRVRQTYTLERVRAGKAEKLVDGTAAPTHAGRVLMPDYGKLRDQAVEKLPGGGQTLASQAADAFKANTQAFGLYTLGTAGPVPKWMPDANPLSQMNVNSLVLQVPKSEVALKGDPKRNPVVGVWSTVSRPGADLSRGLAGQAPSYRQVSRQGTPHVAFGLYGSTIGMQRDDGPEDRFQHRTPREDQDAKDFLATSLDPVPTRRIAAAQNFPAPATPRNDIQALFLKGIGASNGAKFGYDLNTHTMNADADAGRIALAEELRLNLTTPVTGTPHPDGLIAGDKQGFPNGRRINDNIDGPLIRMLMGEPGGRSAEGLLPKPIIDQQPADAKSTFPYLNVPNALL</sequence>
<dbReference type="Pfam" id="PF14224">
    <property type="entry name" value="DUF4331"/>
    <property type="match status" value="1"/>
</dbReference>
<dbReference type="EMBL" id="JAAAHS010000061">
    <property type="protein sequence ID" value="NBE51953.1"/>
    <property type="molecule type" value="Genomic_DNA"/>
</dbReference>
<feature type="region of interest" description="Disordered" evidence="1">
    <location>
        <begin position="416"/>
        <end position="438"/>
    </location>
</feature>
<evidence type="ECO:0000256" key="1">
    <source>
        <dbReference type="SAM" id="MobiDB-lite"/>
    </source>
</evidence>
<proteinExistence type="predicted"/>
<protein>
    <submittedName>
        <fullName evidence="2">DUF4331 domain-containing protein</fullName>
    </submittedName>
</protein>